<name>A0A4Q2RBM0_9HYPH</name>
<comment type="caution">
    <text evidence="1">The sequence shown here is derived from an EMBL/GenBank/DDBJ whole genome shotgun (WGS) entry which is preliminary data.</text>
</comment>
<dbReference type="AlphaFoldDB" id="A0A4Q2RBM0"/>
<dbReference type="Proteomes" id="UP000289411">
    <property type="component" value="Unassembled WGS sequence"/>
</dbReference>
<reference evidence="1 2" key="2">
    <citation type="submission" date="2019-02" db="EMBL/GenBank/DDBJ databases">
        <title>'Lichenibacterium ramalinii' gen. nov. sp. nov., 'Lichenibacterium minor' gen. nov. sp. nov.</title>
        <authorList>
            <person name="Pankratov T."/>
        </authorList>
    </citation>
    <scope>NUCLEOTIDE SEQUENCE [LARGE SCALE GENOMIC DNA]</scope>
    <source>
        <strain evidence="1 2">RmlP001</strain>
    </source>
</reference>
<dbReference type="RefSeq" id="WP_129220736.1">
    <property type="nucleotide sequence ID" value="NZ_QYBC01000016.1"/>
</dbReference>
<protein>
    <submittedName>
        <fullName evidence="1">Uncharacterized protein</fullName>
    </submittedName>
</protein>
<sequence>MGYGYDDYGYGGGYYSVPGPGGHLDARTYLDGPGTHAYLQQGQYSSYAYEGQNGSIFEQNTTTFKGGYEQSTSYDYSNASYRYSHIADFSYHNPPLYHITGIYGYSSYQAGGSYGSYVGSYGPGEVTSYNVSDIETHTDGAYSTVSFQNASETTLADGYYHTGYSSRSGEYLNGHQVPGSVTSDSTTSYGYLNSYAT</sequence>
<proteinExistence type="predicted"/>
<dbReference type="EMBL" id="QYBC01000016">
    <property type="protein sequence ID" value="RYB03098.1"/>
    <property type="molecule type" value="Genomic_DNA"/>
</dbReference>
<gene>
    <name evidence="1" type="ORF">D3272_18725</name>
</gene>
<organism evidence="1 2">
    <name type="scientific">Lichenibacterium ramalinae</name>
    <dbReference type="NCBI Taxonomy" id="2316527"/>
    <lineage>
        <taxon>Bacteria</taxon>
        <taxon>Pseudomonadati</taxon>
        <taxon>Pseudomonadota</taxon>
        <taxon>Alphaproteobacteria</taxon>
        <taxon>Hyphomicrobiales</taxon>
        <taxon>Lichenihabitantaceae</taxon>
        <taxon>Lichenibacterium</taxon>
    </lineage>
</organism>
<evidence type="ECO:0000313" key="1">
    <source>
        <dbReference type="EMBL" id="RYB03098.1"/>
    </source>
</evidence>
<accession>A0A4Q2RBM0</accession>
<evidence type="ECO:0000313" key="2">
    <source>
        <dbReference type="Proteomes" id="UP000289411"/>
    </source>
</evidence>
<keyword evidence="2" id="KW-1185">Reference proteome</keyword>
<reference evidence="1 2" key="1">
    <citation type="submission" date="2018-09" db="EMBL/GenBank/DDBJ databases">
        <authorList>
            <person name="Grouzdev D.S."/>
            <person name="Krutkina M.S."/>
        </authorList>
    </citation>
    <scope>NUCLEOTIDE SEQUENCE [LARGE SCALE GENOMIC DNA]</scope>
    <source>
        <strain evidence="1 2">RmlP001</strain>
    </source>
</reference>